<dbReference type="Gene3D" id="3.30.160.250">
    <property type="match status" value="1"/>
</dbReference>
<reference evidence="2 4" key="1">
    <citation type="journal article" date="2016" name="Genome Announc.">
        <title>Complete Genome Sequences of Aerococcus christensenii CCUG 28831T, Aerococcus sanguinicola CCUG 43001T, Aerococcus urinae CCUG 36881T, Aerococcus urinaeequi CCUG 28094T, Aerococcus urinaehominis CCUG 42038 BT, and Aerococcus viridans CCUG 4311T.</title>
        <authorList>
            <person name="Carkaci D."/>
            <person name="Dargis R."/>
            <person name="Nielsen X.C."/>
            <person name="Skovgaard O."/>
            <person name="Fuursted K."/>
            <person name="Christensen J.J."/>
        </authorList>
    </citation>
    <scope>NUCLEOTIDE SEQUENCE [LARGE SCALE GENOMIC DNA]</scope>
    <source>
        <strain evidence="2 4">CCUG43001</strain>
    </source>
</reference>
<dbReference type="KEGG" id="asan:AWM72_00155"/>
<dbReference type="OrthoDB" id="5419659at2"/>
<proteinExistence type="predicted"/>
<dbReference type="Proteomes" id="UP000234239">
    <property type="component" value="Unassembled WGS sequence"/>
</dbReference>
<evidence type="ECO:0000259" key="1">
    <source>
        <dbReference type="Pfam" id="PF15919"/>
    </source>
</evidence>
<dbReference type="InterPro" id="IPR035069">
    <property type="entry name" value="TTHA1013/TTHA0281-like"/>
</dbReference>
<evidence type="ECO:0000313" key="4">
    <source>
        <dbReference type="Proteomes" id="UP000069912"/>
    </source>
</evidence>
<dbReference type="Proteomes" id="UP000069912">
    <property type="component" value="Chromosome"/>
</dbReference>
<name>A0A109RCZ9_9LACT</name>
<dbReference type="AlphaFoldDB" id="A0A109RCZ9"/>
<dbReference type="RefSeq" id="WP_067971441.1">
    <property type="nucleotide sequence ID" value="NZ_CAJHKM010000003.1"/>
</dbReference>
<sequence length="133" mass="14605">MSLANYVIYPAVFTPDEDNPNILNVEFPDVPGALTYGNGLKEAMFNASEALSLMLYDEVEKPQPSPLSDIQQQFPDDQVLYVGVDLDQAAKDITTPTVKKNTTIPAWLNAEATKQGINFSQTLTEALKEKLGI</sequence>
<evidence type="ECO:0000313" key="2">
    <source>
        <dbReference type="EMBL" id="AMB93293.1"/>
    </source>
</evidence>
<feature type="domain" description="HicB-like antitoxin of toxin-antitoxin system" evidence="1">
    <location>
        <begin position="9"/>
        <end position="109"/>
    </location>
</feature>
<dbReference type="SUPFAM" id="SSF143100">
    <property type="entry name" value="TTHA1013/TTHA0281-like"/>
    <property type="match status" value="1"/>
</dbReference>
<keyword evidence="4" id="KW-1185">Reference proteome</keyword>
<organism evidence="2 4">
    <name type="scientific">Aerococcus sanguinicola</name>
    <dbReference type="NCBI Taxonomy" id="119206"/>
    <lineage>
        <taxon>Bacteria</taxon>
        <taxon>Bacillati</taxon>
        <taxon>Bacillota</taxon>
        <taxon>Bacilli</taxon>
        <taxon>Lactobacillales</taxon>
        <taxon>Aerococcaceae</taxon>
        <taxon>Aerococcus</taxon>
    </lineage>
</organism>
<dbReference type="GeneID" id="92902485"/>
<reference evidence="3 5" key="3">
    <citation type="submission" date="2017-12" db="EMBL/GenBank/DDBJ databases">
        <title>Phylogenetic diversity of female urinary microbiome.</title>
        <authorList>
            <person name="Thomas-White K."/>
            <person name="Wolfe A.J."/>
        </authorList>
    </citation>
    <scope>NUCLEOTIDE SEQUENCE [LARGE SCALE GENOMIC DNA]</scope>
    <source>
        <strain evidence="3 5">UMB0139</strain>
    </source>
</reference>
<evidence type="ECO:0000313" key="3">
    <source>
        <dbReference type="EMBL" id="PKZ23101.1"/>
    </source>
</evidence>
<evidence type="ECO:0000313" key="5">
    <source>
        <dbReference type="Proteomes" id="UP000234239"/>
    </source>
</evidence>
<reference evidence="4" key="2">
    <citation type="submission" date="2016-01" db="EMBL/GenBank/DDBJ databases">
        <title>Six Aerococcus type strain genome sequencing and assembly using PacBio and Illumina Hiseq.</title>
        <authorList>
            <person name="Carkaci D."/>
            <person name="Dargis R."/>
            <person name="Nielsen X.C."/>
            <person name="Skovgaard O."/>
            <person name="Fuursted K."/>
            <person name="Christensen J.J."/>
        </authorList>
    </citation>
    <scope>NUCLEOTIDE SEQUENCE [LARGE SCALE GENOMIC DNA]</scope>
    <source>
        <strain evidence="4">CCUG43001</strain>
    </source>
</reference>
<dbReference type="EMBL" id="CP014160">
    <property type="protein sequence ID" value="AMB93293.1"/>
    <property type="molecule type" value="Genomic_DNA"/>
</dbReference>
<dbReference type="InterPro" id="IPR031807">
    <property type="entry name" value="HicB-like"/>
</dbReference>
<protein>
    <submittedName>
        <fullName evidence="3">HicB family protein</fullName>
    </submittedName>
</protein>
<dbReference type="EMBL" id="PKGY01000001">
    <property type="protein sequence ID" value="PKZ23101.1"/>
    <property type="molecule type" value="Genomic_DNA"/>
</dbReference>
<gene>
    <name evidence="2" type="ORF">AWM72_00155</name>
    <name evidence="3" type="ORF">CYJ28_00695</name>
</gene>
<dbReference type="Pfam" id="PF15919">
    <property type="entry name" value="HicB_lk_antitox"/>
    <property type="match status" value="1"/>
</dbReference>
<accession>A0A109RCZ9</accession>